<evidence type="ECO:0000256" key="5">
    <source>
        <dbReference type="SAM" id="Coils"/>
    </source>
</evidence>
<sequence length="229" mass="26771">MNPTIEPGIFRNPRLKRSLLPPPNKRYKVGHKIDEISFDFNSREEYLTGFHKRKVARIKNAKAEAEKKSKEERRIIRKKVPLALREERKQELEEHIKAVSAALGTLDDSPDEGKISVEDPRGLNDAVEFASIPTDYGEEFIDEEKYTTVTVEAIDVSKNGLYTRNCPDDNDIPKIKTEAIEPREDSKKKWPQKSKKKKFRYESKAERKLQRTKEKLDKRKYAESRKKNK</sequence>
<proteinExistence type="inferred from homology"/>
<keyword evidence="3 5" id="KW-0175">Coiled coil</keyword>
<organism evidence="7 8">
    <name type="scientific">Erysiphe pulchra</name>
    <dbReference type="NCBI Taxonomy" id="225359"/>
    <lineage>
        <taxon>Eukaryota</taxon>
        <taxon>Fungi</taxon>
        <taxon>Dikarya</taxon>
        <taxon>Ascomycota</taxon>
        <taxon>Pezizomycotina</taxon>
        <taxon>Leotiomycetes</taxon>
        <taxon>Erysiphales</taxon>
        <taxon>Erysiphaceae</taxon>
        <taxon>Erysiphe</taxon>
    </lineage>
</organism>
<reference evidence="7 8" key="1">
    <citation type="submission" date="2017-10" db="EMBL/GenBank/DDBJ databases">
        <title>Development of genomic resources for the powdery mildew, Erysiphe pulchra.</title>
        <authorList>
            <person name="Wadl P.A."/>
            <person name="Mack B.M."/>
            <person name="Moore G."/>
            <person name="Beltz S.B."/>
        </authorList>
    </citation>
    <scope>NUCLEOTIDE SEQUENCE [LARGE SCALE GENOMIC DNA]</scope>
    <source>
        <strain evidence="7">Cflorida</strain>
    </source>
</reference>
<evidence type="ECO:0000256" key="6">
    <source>
        <dbReference type="SAM" id="MobiDB-lite"/>
    </source>
</evidence>
<dbReference type="STRING" id="225359.A0A2S4PVV6"/>
<feature type="coiled-coil region" evidence="5">
    <location>
        <begin position="51"/>
        <end position="102"/>
    </location>
</feature>
<dbReference type="EMBL" id="PEDP01000393">
    <property type="protein sequence ID" value="POS86169.1"/>
    <property type="molecule type" value="Genomic_DNA"/>
</dbReference>
<keyword evidence="4" id="KW-0539">Nucleus</keyword>
<dbReference type="AlphaFoldDB" id="A0A2S4PVV6"/>
<dbReference type="PANTHER" id="PTHR14577:SF0">
    <property type="entry name" value="NUCLEOLAR PROTEIN 12"/>
    <property type="match status" value="1"/>
</dbReference>
<dbReference type="Proteomes" id="UP000237438">
    <property type="component" value="Unassembled WGS sequence"/>
</dbReference>
<evidence type="ECO:0000313" key="8">
    <source>
        <dbReference type="Proteomes" id="UP000237438"/>
    </source>
</evidence>
<accession>A0A2S4PVV6</accession>
<feature type="region of interest" description="Disordered" evidence="6">
    <location>
        <begin position="160"/>
        <end position="229"/>
    </location>
</feature>
<evidence type="ECO:0008006" key="9">
    <source>
        <dbReference type="Google" id="ProtNLM"/>
    </source>
</evidence>
<feature type="compositionally biased region" description="Basic and acidic residues" evidence="6">
    <location>
        <begin position="200"/>
        <end position="229"/>
    </location>
</feature>
<comment type="similarity">
    <text evidence="2">Belongs to the RRP17 family.</text>
</comment>
<evidence type="ECO:0000256" key="1">
    <source>
        <dbReference type="ARBA" id="ARBA00004604"/>
    </source>
</evidence>
<dbReference type="InterPro" id="IPR019186">
    <property type="entry name" value="Nucleolar_protein_12"/>
</dbReference>
<comment type="caution">
    <text evidence="7">The sequence shown here is derived from an EMBL/GenBank/DDBJ whole genome shotgun (WGS) entry which is preliminary data.</text>
</comment>
<dbReference type="GO" id="GO:0019843">
    <property type="term" value="F:rRNA binding"/>
    <property type="evidence" value="ECO:0007669"/>
    <property type="project" value="TreeGrafter"/>
</dbReference>
<gene>
    <name evidence="7" type="ORF">EPUL_001575</name>
</gene>
<evidence type="ECO:0000256" key="2">
    <source>
        <dbReference type="ARBA" id="ARBA00007175"/>
    </source>
</evidence>
<comment type="subcellular location">
    <subcellularLocation>
        <location evidence="1">Nucleus</location>
        <location evidence="1">Nucleolus</location>
    </subcellularLocation>
</comment>
<evidence type="ECO:0000256" key="3">
    <source>
        <dbReference type="ARBA" id="ARBA00023054"/>
    </source>
</evidence>
<keyword evidence="8" id="KW-1185">Reference proteome</keyword>
<feature type="compositionally biased region" description="Basic residues" evidence="6">
    <location>
        <begin position="189"/>
        <end position="199"/>
    </location>
</feature>
<feature type="compositionally biased region" description="Basic and acidic residues" evidence="6">
    <location>
        <begin position="171"/>
        <end position="188"/>
    </location>
</feature>
<name>A0A2S4PVV6_9PEZI</name>
<evidence type="ECO:0000313" key="7">
    <source>
        <dbReference type="EMBL" id="POS86169.1"/>
    </source>
</evidence>
<evidence type="ECO:0000256" key="4">
    <source>
        <dbReference type="ARBA" id="ARBA00023242"/>
    </source>
</evidence>
<protein>
    <recommendedName>
        <fullName evidence="9">Ribosomal RNA-processing protein 17</fullName>
    </recommendedName>
</protein>
<feature type="region of interest" description="Disordered" evidence="6">
    <location>
        <begin position="1"/>
        <end position="23"/>
    </location>
</feature>
<dbReference type="OrthoDB" id="551633at2759"/>
<dbReference type="Pfam" id="PF09805">
    <property type="entry name" value="Nop25"/>
    <property type="match status" value="1"/>
</dbReference>
<dbReference type="GO" id="GO:0005730">
    <property type="term" value="C:nucleolus"/>
    <property type="evidence" value="ECO:0007669"/>
    <property type="project" value="UniProtKB-SubCell"/>
</dbReference>
<dbReference type="PANTHER" id="PTHR14577">
    <property type="entry name" value="NUCLEOLAR PROTEIN 12"/>
    <property type="match status" value="1"/>
</dbReference>